<evidence type="ECO:0000313" key="7">
    <source>
        <dbReference type="EMBL" id="HJC04801.1"/>
    </source>
</evidence>
<dbReference type="InterPro" id="IPR014710">
    <property type="entry name" value="RmlC-like_jellyroll"/>
</dbReference>
<dbReference type="PROSITE" id="PS00041">
    <property type="entry name" value="HTH_ARAC_FAMILY_1"/>
    <property type="match status" value="1"/>
</dbReference>
<evidence type="ECO:0000313" key="8">
    <source>
        <dbReference type="Proteomes" id="UP000823910"/>
    </source>
</evidence>
<dbReference type="InterPro" id="IPR003313">
    <property type="entry name" value="AraC-bd"/>
</dbReference>
<dbReference type="Proteomes" id="UP000823910">
    <property type="component" value="Unassembled WGS sequence"/>
</dbReference>
<dbReference type="SUPFAM" id="SSF46689">
    <property type="entry name" value="Homeodomain-like"/>
    <property type="match status" value="2"/>
</dbReference>
<dbReference type="Gene3D" id="1.10.10.60">
    <property type="entry name" value="Homeodomain-like"/>
    <property type="match status" value="2"/>
</dbReference>
<evidence type="ECO:0000256" key="3">
    <source>
        <dbReference type="ARBA" id="ARBA00023125"/>
    </source>
</evidence>
<reference evidence="7" key="2">
    <citation type="submission" date="2021-04" db="EMBL/GenBank/DDBJ databases">
        <authorList>
            <person name="Gilroy R."/>
        </authorList>
    </citation>
    <scope>NUCLEOTIDE SEQUENCE</scope>
    <source>
        <strain evidence="7">CHK180-15479</strain>
    </source>
</reference>
<organism evidence="7 8">
    <name type="scientific">Candidatus Enterocloster excrementipullorum</name>
    <dbReference type="NCBI Taxonomy" id="2838559"/>
    <lineage>
        <taxon>Bacteria</taxon>
        <taxon>Bacillati</taxon>
        <taxon>Bacillota</taxon>
        <taxon>Clostridia</taxon>
        <taxon>Lachnospirales</taxon>
        <taxon>Lachnospiraceae</taxon>
        <taxon>Enterocloster</taxon>
    </lineage>
</organism>
<evidence type="ECO:0000256" key="2">
    <source>
        <dbReference type="ARBA" id="ARBA00023015"/>
    </source>
</evidence>
<dbReference type="SUPFAM" id="SSF51215">
    <property type="entry name" value="Regulatory protein AraC"/>
    <property type="match status" value="1"/>
</dbReference>
<proteinExistence type="predicted"/>
<dbReference type="InterPro" id="IPR020449">
    <property type="entry name" value="Tscrpt_reg_AraC-type_HTH"/>
</dbReference>
<dbReference type="InterPro" id="IPR009057">
    <property type="entry name" value="Homeodomain-like_sf"/>
</dbReference>
<dbReference type="GO" id="GO:0043565">
    <property type="term" value="F:sequence-specific DNA binding"/>
    <property type="evidence" value="ECO:0007669"/>
    <property type="project" value="InterPro"/>
</dbReference>
<evidence type="ECO:0000259" key="6">
    <source>
        <dbReference type="PROSITE" id="PS01124"/>
    </source>
</evidence>
<dbReference type="SMART" id="SM00342">
    <property type="entry name" value="HTH_ARAC"/>
    <property type="match status" value="1"/>
</dbReference>
<dbReference type="InterPro" id="IPR018062">
    <property type="entry name" value="HTH_AraC-typ_CS"/>
</dbReference>
<keyword evidence="5" id="KW-0804">Transcription</keyword>
<reference evidence="7" key="1">
    <citation type="journal article" date="2021" name="PeerJ">
        <title>Extensive microbial diversity within the chicken gut microbiome revealed by metagenomics and culture.</title>
        <authorList>
            <person name="Gilroy R."/>
            <person name="Ravi A."/>
            <person name="Getino M."/>
            <person name="Pursley I."/>
            <person name="Horton D.L."/>
            <person name="Alikhan N.F."/>
            <person name="Baker D."/>
            <person name="Gharbi K."/>
            <person name="Hall N."/>
            <person name="Watson M."/>
            <person name="Adriaenssens E.M."/>
            <person name="Foster-Nyarko E."/>
            <person name="Jarju S."/>
            <person name="Secka A."/>
            <person name="Antonio M."/>
            <person name="Oren A."/>
            <person name="Chaudhuri R.R."/>
            <person name="La Ragione R."/>
            <person name="Hildebrand F."/>
            <person name="Pallen M.J."/>
        </authorList>
    </citation>
    <scope>NUCLEOTIDE SEQUENCE</scope>
    <source>
        <strain evidence="7">CHK180-15479</strain>
    </source>
</reference>
<dbReference type="InterPro" id="IPR018060">
    <property type="entry name" value="HTH_AraC"/>
</dbReference>
<dbReference type="PROSITE" id="PS01124">
    <property type="entry name" value="HTH_ARAC_FAMILY_2"/>
    <property type="match status" value="1"/>
</dbReference>
<dbReference type="Pfam" id="PF02311">
    <property type="entry name" value="AraC_binding"/>
    <property type="match status" value="1"/>
</dbReference>
<name>A0A9D2MYI8_9FIRM</name>
<keyword evidence="4" id="KW-0010">Activator</keyword>
<protein>
    <submittedName>
        <fullName evidence="7">AraC family transcriptional regulator</fullName>
    </submittedName>
</protein>
<keyword evidence="2" id="KW-0805">Transcription regulation</keyword>
<dbReference type="InterPro" id="IPR050204">
    <property type="entry name" value="AraC_XylS_family_regulators"/>
</dbReference>
<dbReference type="PRINTS" id="PR00032">
    <property type="entry name" value="HTHARAC"/>
</dbReference>
<dbReference type="AlphaFoldDB" id="A0A9D2MYI8"/>
<evidence type="ECO:0000256" key="4">
    <source>
        <dbReference type="ARBA" id="ARBA00023159"/>
    </source>
</evidence>
<accession>A0A9D2MYI8</accession>
<keyword evidence="3" id="KW-0238">DNA-binding</keyword>
<evidence type="ECO:0000256" key="1">
    <source>
        <dbReference type="ARBA" id="ARBA00022490"/>
    </source>
</evidence>
<sequence>MLYQVNATGTIDPRIEMHYRFHQKIDPSQYPQVHDFYEIMLVTDGKMEMEINHETELAGTGALFLIRPGDVHNRKAVGACSYINLAFPAEVVEKMFRYLDIPEMKQRILGLPRPPRTKLTAGETLLLKARLEKLNLLPLKQPHVICMELRRLMLDVMLQYFLPAFSSPVHMSCPGWLEKLAEKLEHPDYFSCSLEELASMSGCSREHLCRSFKKYLGVSPSAYLNAKRLNYAANLLLHSDQKVIDVAYASGFQSLSRFYHAFKKEFGVSPLQYRKQ</sequence>
<dbReference type="PANTHER" id="PTHR46796">
    <property type="entry name" value="HTH-TYPE TRANSCRIPTIONAL ACTIVATOR RHAS-RELATED"/>
    <property type="match status" value="1"/>
</dbReference>
<dbReference type="GO" id="GO:0003700">
    <property type="term" value="F:DNA-binding transcription factor activity"/>
    <property type="evidence" value="ECO:0007669"/>
    <property type="project" value="InterPro"/>
</dbReference>
<comment type="caution">
    <text evidence="7">The sequence shown here is derived from an EMBL/GenBank/DDBJ whole genome shotgun (WGS) entry which is preliminary data.</text>
</comment>
<feature type="domain" description="HTH araC/xylS-type" evidence="6">
    <location>
        <begin position="178"/>
        <end position="276"/>
    </location>
</feature>
<dbReference type="Pfam" id="PF12833">
    <property type="entry name" value="HTH_18"/>
    <property type="match status" value="1"/>
</dbReference>
<dbReference type="InterPro" id="IPR037923">
    <property type="entry name" value="HTH-like"/>
</dbReference>
<keyword evidence="1" id="KW-0963">Cytoplasm</keyword>
<evidence type="ECO:0000256" key="5">
    <source>
        <dbReference type="ARBA" id="ARBA00023163"/>
    </source>
</evidence>
<gene>
    <name evidence="7" type="ORF">H9704_01350</name>
</gene>
<dbReference type="Gene3D" id="2.60.120.10">
    <property type="entry name" value="Jelly Rolls"/>
    <property type="match status" value="1"/>
</dbReference>
<dbReference type="PANTHER" id="PTHR46796:SF13">
    <property type="entry name" value="HTH-TYPE TRANSCRIPTIONAL ACTIVATOR RHAS"/>
    <property type="match status" value="1"/>
</dbReference>
<dbReference type="EMBL" id="DWWT01000003">
    <property type="protein sequence ID" value="HJC04801.1"/>
    <property type="molecule type" value="Genomic_DNA"/>
</dbReference>